<reference evidence="6 7" key="1">
    <citation type="submission" date="2021-06" db="EMBL/GenBank/DDBJ databases">
        <title>Enterococcus alishanensis sp. nov., a novel lactic acid bacterium isolated from fresh coffee beans.</title>
        <authorList>
            <person name="Chen Y.-S."/>
        </authorList>
    </citation>
    <scope>NUCLEOTIDE SEQUENCE [LARGE SCALE GENOMIC DNA]</scope>
    <source>
        <strain evidence="6 7">ALS3</strain>
    </source>
</reference>
<name>A0ABS6TDU4_9ENTE</name>
<dbReference type="GO" id="GO:0004519">
    <property type="term" value="F:endonuclease activity"/>
    <property type="evidence" value="ECO:0007669"/>
    <property type="project" value="UniProtKB-KW"/>
</dbReference>
<feature type="domain" description="HNH nuclease" evidence="5">
    <location>
        <begin position="25"/>
        <end position="81"/>
    </location>
</feature>
<comment type="caution">
    <text evidence="6">The sequence shown here is derived from an EMBL/GenBank/DDBJ whole genome shotgun (WGS) entry which is preliminary data.</text>
</comment>
<keyword evidence="2" id="KW-0378">Hydrolase</keyword>
<dbReference type="SMART" id="SM00507">
    <property type="entry name" value="HNHc"/>
    <property type="match status" value="1"/>
</dbReference>
<proteinExistence type="inferred from homology"/>
<evidence type="ECO:0000256" key="3">
    <source>
        <dbReference type="ARBA" id="ARBA00038412"/>
    </source>
</evidence>
<keyword evidence="6" id="KW-0255">Endonuclease</keyword>
<dbReference type="Pfam" id="PF01844">
    <property type="entry name" value="HNH"/>
    <property type="match status" value="1"/>
</dbReference>
<evidence type="ECO:0000259" key="5">
    <source>
        <dbReference type="SMART" id="SM00507"/>
    </source>
</evidence>
<comment type="similarity">
    <text evidence="3">Belongs to the HNH nuclease family.</text>
</comment>
<dbReference type="EMBL" id="JAHUZB010000003">
    <property type="protein sequence ID" value="MBV7391064.1"/>
    <property type="molecule type" value="Genomic_DNA"/>
</dbReference>
<evidence type="ECO:0000313" key="7">
    <source>
        <dbReference type="Proteomes" id="UP000774130"/>
    </source>
</evidence>
<dbReference type="Proteomes" id="UP000774130">
    <property type="component" value="Unassembled WGS sequence"/>
</dbReference>
<evidence type="ECO:0000256" key="1">
    <source>
        <dbReference type="ARBA" id="ARBA00022722"/>
    </source>
</evidence>
<organism evidence="6 7">
    <name type="scientific">Enterococcus alishanensis</name>
    <dbReference type="NCBI Taxonomy" id="1303817"/>
    <lineage>
        <taxon>Bacteria</taxon>
        <taxon>Bacillati</taxon>
        <taxon>Bacillota</taxon>
        <taxon>Bacilli</taxon>
        <taxon>Lactobacillales</taxon>
        <taxon>Enterococcaceae</taxon>
        <taxon>Enterococcus</taxon>
    </lineage>
</organism>
<keyword evidence="7" id="KW-1185">Reference proteome</keyword>
<keyword evidence="1" id="KW-0540">Nuclease</keyword>
<protein>
    <recommendedName>
        <fullName evidence="4">Putative HNH nuclease YajD</fullName>
    </recommendedName>
</protein>
<sequence length="108" mass="12701">MLAHICKGNSSDNIAKLYKTHRWQRLREVIISRDYGLCQECKRRGIITRGVVVHHVIEAREDITKFWDKDNLELVCLACHNRVHPEKSGGEKKIRTKRKVVKFYATKE</sequence>
<evidence type="ECO:0000256" key="2">
    <source>
        <dbReference type="ARBA" id="ARBA00022801"/>
    </source>
</evidence>
<evidence type="ECO:0000256" key="4">
    <source>
        <dbReference type="ARBA" id="ARBA00040194"/>
    </source>
</evidence>
<accession>A0ABS6TDU4</accession>
<dbReference type="InterPro" id="IPR003615">
    <property type="entry name" value="HNH_nuc"/>
</dbReference>
<dbReference type="PANTHER" id="PTHR41286:SF1">
    <property type="entry name" value="HNH NUCLEASE YAJD-RELATED"/>
    <property type="match status" value="1"/>
</dbReference>
<dbReference type="RefSeq" id="WP_218326092.1">
    <property type="nucleotide sequence ID" value="NZ_JAHUZB010000003.1"/>
</dbReference>
<dbReference type="InterPro" id="IPR002711">
    <property type="entry name" value="HNH"/>
</dbReference>
<evidence type="ECO:0000313" key="6">
    <source>
        <dbReference type="EMBL" id="MBV7391064.1"/>
    </source>
</evidence>
<gene>
    <name evidence="6" type="ORF">KUA55_10255</name>
</gene>
<dbReference type="PANTHER" id="PTHR41286">
    <property type="entry name" value="HNH NUCLEASE YAJD-RELATED"/>
    <property type="match status" value="1"/>
</dbReference>
<dbReference type="CDD" id="cd00085">
    <property type="entry name" value="HNHc"/>
    <property type="match status" value="1"/>
</dbReference>